<dbReference type="EMBL" id="JAJTTC010000010">
    <property type="protein sequence ID" value="MCF0065104.1"/>
    <property type="molecule type" value="Genomic_DNA"/>
</dbReference>
<accession>A0A9X1PRG7</accession>
<sequence>MTEKQRKQAWEKMERCMTVSHPQVETSAEPSTDRSAVQERMEQVHQKKETPQPVREIHAPAAIREVSIEQLRAALEERQSPLHFDNI</sequence>
<evidence type="ECO:0000313" key="2">
    <source>
        <dbReference type="EMBL" id="MCF0065104.1"/>
    </source>
</evidence>
<evidence type="ECO:0000256" key="1">
    <source>
        <dbReference type="SAM" id="MobiDB-lite"/>
    </source>
</evidence>
<feature type="compositionally biased region" description="Basic and acidic residues" evidence="1">
    <location>
        <begin position="36"/>
        <end position="57"/>
    </location>
</feature>
<keyword evidence="3" id="KW-1185">Reference proteome</keyword>
<comment type="caution">
    <text evidence="2">The sequence shown here is derived from an EMBL/GenBank/DDBJ whole genome shotgun (WGS) entry which is preliminary data.</text>
</comment>
<name>A0A9X1PRG7_9BACT</name>
<evidence type="ECO:0000313" key="3">
    <source>
        <dbReference type="Proteomes" id="UP001139000"/>
    </source>
</evidence>
<reference evidence="2" key="1">
    <citation type="submission" date="2021-12" db="EMBL/GenBank/DDBJ databases">
        <title>Novel species in genus Dyadobacter.</title>
        <authorList>
            <person name="Ma C."/>
        </authorList>
    </citation>
    <scope>NUCLEOTIDE SEQUENCE</scope>
    <source>
        <strain evidence="2">LJ419</strain>
    </source>
</reference>
<dbReference type="RefSeq" id="WP_234658082.1">
    <property type="nucleotide sequence ID" value="NZ_CP094997.1"/>
</dbReference>
<dbReference type="Proteomes" id="UP001139000">
    <property type="component" value="Unassembled WGS sequence"/>
</dbReference>
<feature type="compositionally biased region" description="Polar residues" evidence="1">
    <location>
        <begin position="20"/>
        <end position="35"/>
    </location>
</feature>
<dbReference type="AlphaFoldDB" id="A0A9X1PRG7"/>
<protein>
    <submittedName>
        <fullName evidence="2">Uncharacterized protein</fullName>
    </submittedName>
</protein>
<organism evidence="2 3">
    <name type="scientific">Dyadobacter chenwenxiniae</name>
    <dbReference type="NCBI Taxonomy" id="2906456"/>
    <lineage>
        <taxon>Bacteria</taxon>
        <taxon>Pseudomonadati</taxon>
        <taxon>Bacteroidota</taxon>
        <taxon>Cytophagia</taxon>
        <taxon>Cytophagales</taxon>
        <taxon>Spirosomataceae</taxon>
        <taxon>Dyadobacter</taxon>
    </lineage>
</organism>
<feature type="compositionally biased region" description="Basic and acidic residues" evidence="1">
    <location>
        <begin position="1"/>
        <end position="15"/>
    </location>
</feature>
<proteinExistence type="predicted"/>
<feature type="region of interest" description="Disordered" evidence="1">
    <location>
        <begin position="1"/>
        <end position="57"/>
    </location>
</feature>
<gene>
    <name evidence="2" type="ORF">LXM26_26560</name>
</gene>